<keyword evidence="1 4" id="KW-0328">Glycosyltransferase</keyword>
<evidence type="ECO:0000256" key="1">
    <source>
        <dbReference type="ARBA" id="ARBA00022676"/>
    </source>
</evidence>
<name>A0ABU1ABZ7_9LACO</name>
<protein>
    <submittedName>
        <fullName evidence="4">Glycosyltransferase</fullName>
        <ecNumber evidence="4">2.4.-.-</ecNumber>
    </submittedName>
</protein>
<organism evidence="4 5">
    <name type="scientific">Lactiplantibacillus brownii</name>
    <dbReference type="NCBI Taxonomy" id="3069269"/>
    <lineage>
        <taxon>Bacteria</taxon>
        <taxon>Bacillati</taxon>
        <taxon>Bacillota</taxon>
        <taxon>Bacilli</taxon>
        <taxon>Lactobacillales</taxon>
        <taxon>Lactobacillaceae</taxon>
        <taxon>Lactiplantibacillus</taxon>
    </lineage>
</organism>
<evidence type="ECO:0000313" key="5">
    <source>
        <dbReference type="Proteomes" id="UP001227831"/>
    </source>
</evidence>
<accession>A0ABU1ABZ7</accession>
<dbReference type="PANTHER" id="PTHR12526:SF629">
    <property type="entry name" value="TEICHURONIC ACID BIOSYNTHESIS GLYCOSYLTRANSFERASE TUAH-RELATED"/>
    <property type="match status" value="1"/>
</dbReference>
<evidence type="ECO:0000256" key="2">
    <source>
        <dbReference type="ARBA" id="ARBA00022679"/>
    </source>
</evidence>
<gene>
    <name evidence="4" type="ORF">RA086_09545</name>
</gene>
<dbReference type="Gene3D" id="3.40.50.2000">
    <property type="entry name" value="Glycogen Phosphorylase B"/>
    <property type="match status" value="3"/>
</dbReference>
<dbReference type="RefSeq" id="WP_308703567.1">
    <property type="nucleotide sequence ID" value="NZ_JAVCWF010000001.1"/>
</dbReference>
<dbReference type="InterPro" id="IPR001296">
    <property type="entry name" value="Glyco_trans_1"/>
</dbReference>
<comment type="caution">
    <text evidence="4">The sequence shown here is derived from an EMBL/GenBank/DDBJ whole genome shotgun (WGS) entry which is preliminary data.</text>
</comment>
<dbReference type="PANTHER" id="PTHR12526">
    <property type="entry name" value="GLYCOSYLTRANSFERASE"/>
    <property type="match status" value="1"/>
</dbReference>
<dbReference type="EC" id="2.4.-.-" evidence="4"/>
<dbReference type="SUPFAM" id="SSF53756">
    <property type="entry name" value="UDP-Glycosyltransferase/glycogen phosphorylase"/>
    <property type="match status" value="1"/>
</dbReference>
<keyword evidence="2 4" id="KW-0808">Transferase</keyword>
<dbReference type="EMBL" id="JAVCWF010000001">
    <property type="protein sequence ID" value="MDQ7937850.1"/>
    <property type="molecule type" value="Genomic_DNA"/>
</dbReference>
<feature type="domain" description="Glycosyl transferase family 1" evidence="3">
    <location>
        <begin position="321"/>
        <end position="480"/>
    </location>
</feature>
<dbReference type="Proteomes" id="UP001227831">
    <property type="component" value="Unassembled WGS sequence"/>
</dbReference>
<dbReference type="Pfam" id="PF00534">
    <property type="entry name" value="Glycos_transf_1"/>
    <property type="match status" value="1"/>
</dbReference>
<evidence type="ECO:0000259" key="3">
    <source>
        <dbReference type="Pfam" id="PF00534"/>
    </source>
</evidence>
<sequence>MYYFINEYLLPKNSSVEHSAMQRVKLFNHYRTPAQIVTKAYDRLLHQTLQKFNVPDQHVLNMFDYFQQATAVAPVVRHTEDLHLPVAYAVEVGNNFSRVFNGDDLVENVGFIPGTIGRVFYQEYLDNQGNRLSTDLWDWRGFKSATQYFGQNGKLVMERYYTPAGETVMEQYFVANTAGEPLASRILLENYQGQAERFFQNTTQLFNFFIAELSRLDPETTTLISDRPGTGIQPLLQLDDASRKYVMVPIYHAKTLNDPLHAPIDGFLEPAFDNAPHFNGFITPTAAQAQHLQTRYPKMAVTNIEPVATTPIAQSTLRPWSERGKELLVVGRLAPDRQLDQLIRVVALVKHQQPEIQCDIYGFGDPEYQKTLQNLIGELKLTANVRLLDYQADLADHYDDYRLLVNTDIADGGPMSMLEAQAHGLPVVSYRFDYGPQDYIQDGQDGYLIGAGDQLTMADQIVKLMASPKLWTEFSEAAFKKQHTEHTYLKTWHRWQRLLAI</sequence>
<keyword evidence="5" id="KW-1185">Reference proteome</keyword>
<evidence type="ECO:0000313" key="4">
    <source>
        <dbReference type="EMBL" id="MDQ7937850.1"/>
    </source>
</evidence>
<reference evidence="4 5" key="1">
    <citation type="journal article" date="2023" name="Int. J. Syst. Evol. Microbiol.">
        <title>Lactiplantibacillus brownii sp. nov., a novel psychrotolerant species isolated from sauerkraut.</title>
        <authorList>
            <person name="Heng Y.C."/>
            <person name="Silvaraju S."/>
            <person name="Lee J.K.Y."/>
            <person name="Kittelmann S."/>
        </authorList>
    </citation>
    <scope>NUCLEOTIDE SEQUENCE [LARGE SCALE GENOMIC DNA]</scope>
    <source>
        <strain evidence="4 5">WILCCON 0030</strain>
    </source>
</reference>
<dbReference type="GO" id="GO:0016757">
    <property type="term" value="F:glycosyltransferase activity"/>
    <property type="evidence" value="ECO:0007669"/>
    <property type="project" value="UniProtKB-KW"/>
</dbReference>
<proteinExistence type="predicted"/>